<dbReference type="AlphaFoldDB" id="A0AAQ3RKH1"/>
<proteinExistence type="predicted"/>
<keyword evidence="2" id="KW-1133">Transmembrane helix</keyword>
<protein>
    <submittedName>
        <fullName evidence="3">Uncharacterized protein</fullName>
    </submittedName>
</protein>
<evidence type="ECO:0000313" key="3">
    <source>
        <dbReference type="EMBL" id="WVY95818.1"/>
    </source>
</evidence>
<evidence type="ECO:0000256" key="2">
    <source>
        <dbReference type="SAM" id="Phobius"/>
    </source>
</evidence>
<evidence type="ECO:0000313" key="4">
    <source>
        <dbReference type="Proteomes" id="UP001374535"/>
    </source>
</evidence>
<organism evidence="3 4">
    <name type="scientific">Vigna mungo</name>
    <name type="common">Black gram</name>
    <name type="synonym">Phaseolus mungo</name>
    <dbReference type="NCBI Taxonomy" id="3915"/>
    <lineage>
        <taxon>Eukaryota</taxon>
        <taxon>Viridiplantae</taxon>
        <taxon>Streptophyta</taxon>
        <taxon>Embryophyta</taxon>
        <taxon>Tracheophyta</taxon>
        <taxon>Spermatophyta</taxon>
        <taxon>Magnoliopsida</taxon>
        <taxon>eudicotyledons</taxon>
        <taxon>Gunneridae</taxon>
        <taxon>Pentapetalae</taxon>
        <taxon>rosids</taxon>
        <taxon>fabids</taxon>
        <taxon>Fabales</taxon>
        <taxon>Fabaceae</taxon>
        <taxon>Papilionoideae</taxon>
        <taxon>50 kb inversion clade</taxon>
        <taxon>NPAAA clade</taxon>
        <taxon>indigoferoid/millettioid clade</taxon>
        <taxon>Phaseoleae</taxon>
        <taxon>Vigna</taxon>
    </lineage>
</organism>
<reference evidence="3 4" key="1">
    <citation type="journal article" date="2023" name="Life. Sci Alliance">
        <title>Evolutionary insights into 3D genome organization and epigenetic landscape of Vigna mungo.</title>
        <authorList>
            <person name="Junaid A."/>
            <person name="Singh B."/>
            <person name="Bhatia S."/>
        </authorList>
    </citation>
    <scope>NUCLEOTIDE SEQUENCE [LARGE SCALE GENOMIC DNA]</scope>
    <source>
        <strain evidence="3">Urdbean</strain>
    </source>
</reference>
<dbReference type="PANTHER" id="PTHR12981">
    <property type="entry name" value="ZINC FINGER PROTEIN-LIKE 1"/>
    <property type="match status" value="1"/>
</dbReference>
<dbReference type="Proteomes" id="UP001374535">
    <property type="component" value="Chromosome 9"/>
</dbReference>
<dbReference type="GO" id="GO:0005794">
    <property type="term" value="C:Golgi apparatus"/>
    <property type="evidence" value="ECO:0007669"/>
    <property type="project" value="TreeGrafter"/>
</dbReference>
<dbReference type="GO" id="GO:0016020">
    <property type="term" value="C:membrane"/>
    <property type="evidence" value="ECO:0007669"/>
    <property type="project" value="UniProtKB-SubCell"/>
</dbReference>
<dbReference type="PANTHER" id="PTHR12981:SF0">
    <property type="entry name" value="ZINC FINGER PROTEIN-LIKE 1"/>
    <property type="match status" value="1"/>
</dbReference>
<name>A0AAQ3RKH1_VIGMU</name>
<feature type="transmembrane region" description="Helical" evidence="2">
    <location>
        <begin position="137"/>
        <end position="157"/>
    </location>
</feature>
<accession>A0AAQ3RKH1</accession>
<evidence type="ECO:0000256" key="1">
    <source>
        <dbReference type="SAM" id="MobiDB-lite"/>
    </source>
</evidence>
<dbReference type="GO" id="GO:0008270">
    <property type="term" value="F:zinc ion binding"/>
    <property type="evidence" value="ECO:0007669"/>
    <property type="project" value="UniProtKB-KW"/>
</dbReference>
<dbReference type="InterPro" id="IPR039043">
    <property type="entry name" value="ZFPL1"/>
</dbReference>
<keyword evidence="2" id="KW-0812">Transmembrane</keyword>
<keyword evidence="4" id="KW-1185">Reference proteome</keyword>
<dbReference type="EMBL" id="CP144692">
    <property type="protein sequence ID" value="WVY95818.1"/>
    <property type="molecule type" value="Genomic_DNA"/>
</dbReference>
<feature type="compositionally biased region" description="Basic and acidic residues" evidence="1">
    <location>
        <begin position="120"/>
        <end position="130"/>
    </location>
</feature>
<keyword evidence="2" id="KW-0472">Membrane</keyword>
<feature type="compositionally biased region" description="Basic and acidic residues" evidence="1">
    <location>
        <begin position="33"/>
        <end position="45"/>
    </location>
</feature>
<feature type="region of interest" description="Disordered" evidence="1">
    <location>
        <begin position="104"/>
        <end position="130"/>
    </location>
</feature>
<gene>
    <name evidence="3" type="ORF">V8G54_027969</name>
</gene>
<sequence>MVSGMEKNVFGNHPVSMTESRSPPPAFSSDPLVSRENHGNSDRVDGFSPATGSELPKLTVADIMEIDGANSVGNFMKASSPGPFHHKFLRALLPFWSTSLPTLPVTAPPRKDATNAAETSEGRTRHQRSSRMDPRKILLLIAIMACMATMGILYYRLVQRGPGDELPNEE</sequence>
<feature type="region of interest" description="Disordered" evidence="1">
    <location>
        <begin position="1"/>
        <end position="51"/>
    </location>
</feature>